<sequence length="83" mass="9285">MAAEKIEKALVEAKDKLSQLGIEEQLVSEIEWCLGSYAHDQNAEGLYVKGAEAYTALEKFKKTNARKVSKKLLDDLEKAIKSK</sequence>
<evidence type="ECO:0000313" key="2">
    <source>
        <dbReference type="Proteomes" id="UP001610063"/>
    </source>
</evidence>
<gene>
    <name evidence="1" type="ORF">ACHKAR_04640</name>
</gene>
<dbReference type="Proteomes" id="UP001610063">
    <property type="component" value="Unassembled WGS sequence"/>
</dbReference>
<name>A0ABW7N550_9BACT</name>
<dbReference type="RefSeq" id="WP_159578988.1">
    <property type="nucleotide sequence ID" value="NZ_JBIPKE010000012.1"/>
</dbReference>
<reference evidence="1 2" key="1">
    <citation type="journal article" date="2013" name="Int. J. Syst. Evol. Microbiol.">
        <title>Marinoscillum luteum sp. nov., isolated from marine sediment.</title>
        <authorList>
            <person name="Cha I.T."/>
            <person name="Park S.J."/>
            <person name="Kim S.J."/>
            <person name="Kim J.G."/>
            <person name="Jung M.Y."/>
            <person name="Shin K.S."/>
            <person name="Kwon K.K."/>
            <person name="Yang S.H."/>
            <person name="Seo Y.S."/>
            <person name="Rhee S.K."/>
        </authorList>
    </citation>
    <scope>NUCLEOTIDE SEQUENCE [LARGE SCALE GENOMIC DNA]</scope>
    <source>
        <strain evidence="1 2">KCTC 23939</strain>
    </source>
</reference>
<organism evidence="1 2">
    <name type="scientific">Marinoscillum luteum</name>
    <dbReference type="NCBI Taxonomy" id="861051"/>
    <lineage>
        <taxon>Bacteria</taxon>
        <taxon>Pseudomonadati</taxon>
        <taxon>Bacteroidota</taxon>
        <taxon>Cytophagia</taxon>
        <taxon>Cytophagales</taxon>
        <taxon>Reichenbachiellaceae</taxon>
        <taxon>Marinoscillum</taxon>
    </lineage>
</organism>
<protein>
    <submittedName>
        <fullName evidence="1">Uncharacterized protein</fullName>
    </submittedName>
</protein>
<evidence type="ECO:0000313" key="1">
    <source>
        <dbReference type="EMBL" id="MFH6982712.1"/>
    </source>
</evidence>
<dbReference type="EMBL" id="JBIPKE010000012">
    <property type="protein sequence ID" value="MFH6982712.1"/>
    <property type="molecule type" value="Genomic_DNA"/>
</dbReference>
<accession>A0ABW7N550</accession>
<proteinExistence type="predicted"/>
<keyword evidence="2" id="KW-1185">Reference proteome</keyword>
<comment type="caution">
    <text evidence="1">The sequence shown here is derived from an EMBL/GenBank/DDBJ whole genome shotgun (WGS) entry which is preliminary data.</text>
</comment>